<accession>A0A8C5E6U2</accession>
<organism evidence="3 4">
    <name type="scientific">Gouania willdenowi</name>
    <name type="common">Blunt-snouted clingfish</name>
    <name type="synonym">Lepadogaster willdenowi</name>
    <dbReference type="NCBI Taxonomy" id="441366"/>
    <lineage>
        <taxon>Eukaryota</taxon>
        <taxon>Metazoa</taxon>
        <taxon>Chordata</taxon>
        <taxon>Craniata</taxon>
        <taxon>Vertebrata</taxon>
        <taxon>Euteleostomi</taxon>
        <taxon>Actinopterygii</taxon>
        <taxon>Neopterygii</taxon>
        <taxon>Teleostei</taxon>
        <taxon>Neoteleostei</taxon>
        <taxon>Acanthomorphata</taxon>
        <taxon>Ovalentaria</taxon>
        <taxon>Blenniimorphae</taxon>
        <taxon>Blenniiformes</taxon>
        <taxon>Gobiesocoidei</taxon>
        <taxon>Gobiesocidae</taxon>
        <taxon>Gobiesocinae</taxon>
        <taxon>Gouania</taxon>
    </lineage>
</organism>
<reference evidence="3" key="2">
    <citation type="submission" date="2025-08" db="UniProtKB">
        <authorList>
            <consortium name="Ensembl"/>
        </authorList>
    </citation>
    <scope>IDENTIFICATION</scope>
</reference>
<feature type="domain" description="Tudor" evidence="2">
    <location>
        <begin position="1292"/>
        <end position="1350"/>
    </location>
</feature>
<dbReference type="SMART" id="SM00333">
    <property type="entry name" value="TUDOR"/>
    <property type="match status" value="5"/>
</dbReference>
<protein>
    <submittedName>
        <fullName evidence="3">Tudor domain-containing protein 6-like</fullName>
    </submittedName>
</protein>
<dbReference type="InterPro" id="IPR002999">
    <property type="entry name" value="Tudor"/>
</dbReference>
<gene>
    <name evidence="3" type="primary">LOC114456509</name>
</gene>
<evidence type="ECO:0000256" key="1">
    <source>
        <dbReference type="SAM" id="MobiDB-lite"/>
    </source>
</evidence>
<evidence type="ECO:0000313" key="4">
    <source>
        <dbReference type="Proteomes" id="UP000694680"/>
    </source>
</evidence>
<evidence type="ECO:0000313" key="3">
    <source>
        <dbReference type="Ensembl" id="ENSGWIP00000016445.1"/>
    </source>
</evidence>
<keyword evidence="4" id="KW-1185">Reference proteome</keyword>
<feature type="compositionally biased region" description="Polar residues" evidence="1">
    <location>
        <begin position="929"/>
        <end position="943"/>
    </location>
</feature>
<dbReference type="PANTHER" id="PTHR16442">
    <property type="entry name" value="RING FINGER PROTEIN 17"/>
    <property type="match status" value="1"/>
</dbReference>
<sequence length="1438" mass="162026">MCSIPGLPTPGSQVTVIISRANLSPSCGLLELWVQMDDGRKQSYDQMKEEIQIPGRKFQSSEGKPEDLCLVLISDTWHRARIKSLQDEIYGVFLIDQGKAHNATCQDLAWAHPDSFVLPPEVESCVLANVFFVESNWPQKATKFLLSLAGMKFTGHVQHVLLPDRITLLDIPVVSMHMCKLGVTKTILKEEEFKCLALKWQHLTKAESSQSQSLPQEENLNGCKQLDKQDEYFSPQLSTGTYEVVIVTEITDELDVFCKLQIFSKEGKILSKRIFQEYEGSTHCNEEIPKTVGVPCATKGSDGKWHRSLLKQDISASSSAVKVLHVDNGKMEIVPVLDIRPLYGKFLRMPVFTYLCSLAGVTGLSKECTADDRAILKSLLLNQKVVARFDQQSVLQDGYDVMLYAPNGSCINECLMKKRDLTTHLNSKSANALNQPVLSLFLNSLKNQTYLDLQTKVSSCPEERKMEHEIKSLALDICTKKSTECLDPPMHNGNPSTEVQNACNDDGLPVGSRVAVKISCIESSERFWCQKLNSNDLLENLKQDLQTYYASAQSQTFAESFYVVRNPDDNMWYRAQIIVNSHSPVIDVRFIDCGKAQKVHLHDVHPIDPTFLRLCPQAFQCCLFNMTNPPNPSVAFPDAASTDSQKFVCSITSSENELDCFVKAVGIDEQGQRLHMVDIKTKSDHVDKHLAEKFVSSEGNVQDPPQVPCDGYIFSSHNIEVGMEEKMWVTFSETVNHFYCHLNRGCGLIDRVMEDLGQHLGKPQCSDQPLGLNSVCIAKYTDDKWYRGQITELYPKVKVQFVDFGETHIVNKKDVCHFPLQASIARSTPVLAVPLGLSNMTADVPEEINQWFADQAIGQEFTMSVVAIVEKGKFIVDLFSATGHVNEIVRQKVVQMKKRTVTSLQQQNEEPLSTVFELPSVQEEEASPKTDNAPKTMQSNPVQKSDAMLPSHELIMNFRMENNVNDHEPEQLKLNVIHKDKESLASQQSFHNGLKEQQHFHSTGPNLYKWPNVSQNKMEESFASTISGPQYFWCQNSNTEKLITMSEFTQVAGKAAKDAAFEFLEVGCACLALFADDNQWYRAQVIKKGAETLSVLFVDYGNESEVDSKNVKAIPESLLVITPHALLCCLNGFVESKGSWDDEVYDAFYHLLIDKPFKLFILSVKEHPEIRVPQYLVEIECEGSVVNTAMLKYWKPASENDPTEHLQKDDLPRCGQTELSLAHFGFSKEWLTTAKFKEPEIFKIKTYMVHASCISEPNFFWCQFADTDELCKVSELAQEAGNTLKVKMTPEALVTGSPCLALFSSDNKWYRAQVIGSSEDLFNILFIDYGNECDVDIESLKMLPQSLLDIPPQAFLCHLNRFEESKGSWNDDVYDEFYNLIVDKSLKVTVHSIGNHPGVGVPQYAVEIECEGVFVNTLMQRYWKGHEPNKVLTESLKL</sequence>
<dbReference type="PROSITE" id="PS50304">
    <property type="entry name" value="TUDOR"/>
    <property type="match status" value="5"/>
</dbReference>
<reference evidence="3" key="3">
    <citation type="submission" date="2025-09" db="UniProtKB">
        <authorList>
            <consortium name="Ensembl"/>
        </authorList>
    </citation>
    <scope>IDENTIFICATION</scope>
</reference>
<reference evidence="3" key="1">
    <citation type="submission" date="2020-06" db="EMBL/GenBank/DDBJ databases">
        <authorList>
            <consortium name="Wellcome Sanger Institute Data Sharing"/>
        </authorList>
    </citation>
    <scope>NUCLEOTIDE SEQUENCE [LARGE SCALE GENOMIC DNA]</scope>
</reference>
<feature type="region of interest" description="Disordered" evidence="1">
    <location>
        <begin position="920"/>
        <end position="943"/>
    </location>
</feature>
<feature type="domain" description="Tudor" evidence="2">
    <location>
        <begin position="289"/>
        <end position="349"/>
    </location>
</feature>
<proteinExistence type="predicted"/>
<evidence type="ECO:0000259" key="2">
    <source>
        <dbReference type="PROSITE" id="PS50304"/>
    </source>
</evidence>
<dbReference type="Proteomes" id="UP000694680">
    <property type="component" value="Chromosome 22"/>
</dbReference>
<feature type="domain" description="Tudor" evidence="2">
    <location>
        <begin position="555"/>
        <end position="614"/>
    </location>
</feature>
<dbReference type="Pfam" id="PF00567">
    <property type="entry name" value="TUDOR"/>
    <property type="match status" value="6"/>
</dbReference>
<feature type="domain" description="Tudor" evidence="2">
    <location>
        <begin position="769"/>
        <end position="825"/>
    </location>
</feature>
<dbReference type="SUPFAM" id="SSF63748">
    <property type="entry name" value="Tudor/PWWP/MBT"/>
    <property type="match status" value="6"/>
</dbReference>
<dbReference type="Gene3D" id="2.40.50.90">
    <property type="match status" value="5"/>
</dbReference>
<dbReference type="Gene3D" id="2.30.30.140">
    <property type="match status" value="6"/>
</dbReference>
<name>A0A8C5E6U2_GOUWI</name>
<dbReference type="Ensembl" id="ENSGWIT00000018162.1">
    <property type="protein sequence ID" value="ENSGWIP00000016445.1"/>
    <property type="gene ID" value="ENSGWIG00000009220.1"/>
</dbReference>
<feature type="domain" description="Tudor" evidence="2">
    <location>
        <begin position="1063"/>
        <end position="1121"/>
    </location>
</feature>
<dbReference type="PANTHER" id="PTHR16442:SF1">
    <property type="entry name" value="RING FINGER PROTEIN 17"/>
    <property type="match status" value="1"/>
</dbReference>
<dbReference type="InterPro" id="IPR035437">
    <property type="entry name" value="SNase_OB-fold_sf"/>
</dbReference>